<keyword evidence="1" id="KW-0472">Membrane</keyword>
<evidence type="ECO:0000313" key="3">
    <source>
        <dbReference type="Proteomes" id="UP001281410"/>
    </source>
</evidence>
<reference evidence="2" key="1">
    <citation type="journal article" date="2023" name="Plant J.">
        <title>Genome sequences and population genomics provide insights into the demographic history, inbreeding, and mutation load of two 'living fossil' tree species of Dipteronia.</title>
        <authorList>
            <person name="Feng Y."/>
            <person name="Comes H.P."/>
            <person name="Chen J."/>
            <person name="Zhu S."/>
            <person name="Lu R."/>
            <person name="Zhang X."/>
            <person name="Li P."/>
            <person name="Qiu J."/>
            <person name="Olsen K.M."/>
            <person name="Qiu Y."/>
        </authorList>
    </citation>
    <scope>NUCLEOTIDE SEQUENCE</scope>
    <source>
        <strain evidence="2">NBL</strain>
    </source>
</reference>
<keyword evidence="1" id="KW-1133">Transmembrane helix</keyword>
<protein>
    <submittedName>
        <fullName evidence="2">Uncharacterized protein</fullName>
    </submittedName>
</protein>
<name>A0AAD9ZYR0_9ROSI</name>
<keyword evidence="3" id="KW-1185">Reference proteome</keyword>
<organism evidence="2 3">
    <name type="scientific">Dipteronia sinensis</name>
    <dbReference type="NCBI Taxonomy" id="43782"/>
    <lineage>
        <taxon>Eukaryota</taxon>
        <taxon>Viridiplantae</taxon>
        <taxon>Streptophyta</taxon>
        <taxon>Embryophyta</taxon>
        <taxon>Tracheophyta</taxon>
        <taxon>Spermatophyta</taxon>
        <taxon>Magnoliopsida</taxon>
        <taxon>eudicotyledons</taxon>
        <taxon>Gunneridae</taxon>
        <taxon>Pentapetalae</taxon>
        <taxon>rosids</taxon>
        <taxon>malvids</taxon>
        <taxon>Sapindales</taxon>
        <taxon>Sapindaceae</taxon>
        <taxon>Hippocastanoideae</taxon>
        <taxon>Acereae</taxon>
        <taxon>Dipteronia</taxon>
    </lineage>
</organism>
<dbReference type="EMBL" id="JANJYJ010000008">
    <property type="protein sequence ID" value="KAK3194903.1"/>
    <property type="molecule type" value="Genomic_DNA"/>
</dbReference>
<dbReference type="Proteomes" id="UP001281410">
    <property type="component" value="Unassembled WGS sequence"/>
</dbReference>
<dbReference type="AlphaFoldDB" id="A0AAD9ZYR0"/>
<accession>A0AAD9ZYR0</accession>
<proteinExistence type="predicted"/>
<sequence length="73" mass="8097">MSSIDQQHLSSSWLTSISFLSSCTMVLTSQCIAVLQNLKRLNLSTESNQTAHIVLRGSSFELGFKSDVKYKLS</sequence>
<comment type="caution">
    <text evidence="2">The sequence shown here is derived from an EMBL/GenBank/DDBJ whole genome shotgun (WGS) entry which is preliminary data.</text>
</comment>
<evidence type="ECO:0000313" key="2">
    <source>
        <dbReference type="EMBL" id="KAK3194903.1"/>
    </source>
</evidence>
<keyword evidence="1" id="KW-0812">Transmembrane</keyword>
<gene>
    <name evidence="2" type="ORF">Dsin_026213</name>
</gene>
<evidence type="ECO:0000256" key="1">
    <source>
        <dbReference type="SAM" id="Phobius"/>
    </source>
</evidence>
<feature type="transmembrane region" description="Helical" evidence="1">
    <location>
        <begin position="12"/>
        <end position="35"/>
    </location>
</feature>